<dbReference type="CDD" id="cd00761">
    <property type="entry name" value="Glyco_tranf_GTA_type"/>
    <property type="match status" value="1"/>
</dbReference>
<proteinExistence type="predicted"/>
<dbReference type="SUPFAM" id="SSF53756">
    <property type="entry name" value="UDP-Glycosyltransferase/glycogen phosphorylase"/>
    <property type="match status" value="1"/>
</dbReference>
<evidence type="ECO:0000313" key="5">
    <source>
        <dbReference type="Proteomes" id="UP000321891"/>
    </source>
</evidence>
<reference evidence="2 4" key="1">
    <citation type="submission" date="2012-11" db="EMBL/GenBank/DDBJ databases">
        <title>Whole genome sequence of Acetobacter cibinongensis 4H-1.</title>
        <authorList>
            <person name="Azuma Y."/>
            <person name="Higashiura N."/>
            <person name="Hirakawa H."/>
            <person name="Matsushita K."/>
        </authorList>
    </citation>
    <scope>NUCLEOTIDE SEQUENCE [LARGE SCALE GENOMIC DNA]</scope>
    <source>
        <strain evidence="2 4">4H-1</strain>
    </source>
</reference>
<reference evidence="3 5" key="2">
    <citation type="submission" date="2019-07" db="EMBL/GenBank/DDBJ databases">
        <title>Whole genome shotgun sequence of Acetobacter cibinongensis NBRC 16605.</title>
        <authorList>
            <person name="Hosoyama A."/>
            <person name="Uohara A."/>
            <person name="Ohji S."/>
            <person name="Ichikawa N."/>
        </authorList>
    </citation>
    <scope>NUCLEOTIDE SEQUENCE [LARGE SCALE GENOMIC DNA]</scope>
    <source>
        <strain evidence="3 5">NBRC 16605</strain>
    </source>
</reference>
<dbReference type="Gene3D" id="3.90.550.10">
    <property type="entry name" value="Spore Coat Polysaccharide Biosynthesis Protein SpsA, Chain A"/>
    <property type="match status" value="1"/>
</dbReference>
<dbReference type="STRING" id="1231339.Abci_017_082"/>
<dbReference type="InterPro" id="IPR050834">
    <property type="entry name" value="Glycosyltransf_2"/>
</dbReference>
<dbReference type="PANTHER" id="PTHR43685:SF2">
    <property type="entry name" value="GLYCOSYLTRANSFERASE 2-LIKE DOMAIN-CONTAINING PROTEIN"/>
    <property type="match status" value="1"/>
</dbReference>
<dbReference type="Gene3D" id="3.40.50.2000">
    <property type="entry name" value="Glycogen Phosphorylase B"/>
    <property type="match status" value="1"/>
</dbReference>
<protein>
    <submittedName>
        <fullName evidence="2">Glycosyl transferase</fullName>
    </submittedName>
</protein>
<evidence type="ECO:0000259" key="1">
    <source>
        <dbReference type="Pfam" id="PF00535"/>
    </source>
</evidence>
<organism evidence="2 4">
    <name type="scientific">Acetobacter cibinongensis</name>
    <dbReference type="NCBI Taxonomy" id="146475"/>
    <lineage>
        <taxon>Bacteria</taxon>
        <taxon>Pseudomonadati</taxon>
        <taxon>Pseudomonadota</taxon>
        <taxon>Alphaproteobacteria</taxon>
        <taxon>Acetobacterales</taxon>
        <taxon>Acetobacteraceae</taxon>
        <taxon>Acetobacter</taxon>
    </lineage>
</organism>
<dbReference type="Pfam" id="PF00535">
    <property type="entry name" value="Glycos_transf_2"/>
    <property type="match status" value="1"/>
</dbReference>
<keyword evidence="5" id="KW-1185">Reference proteome</keyword>
<accession>A0A0D6N5Q2</accession>
<dbReference type="Proteomes" id="UP000321891">
    <property type="component" value="Unassembled WGS sequence"/>
</dbReference>
<dbReference type="GO" id="GO:0016740">
    <property type="term" value="F:transferase activity"/>
    <property type="evidence" value="ECO:0007669"/>
    <property type="project" value="UniProtKB-KW"/>
</dbReference>
<dbReference type="PANTHER" id="PTHR43685">
    <property type="entry name" value="GLYCOSYLTRANSFERASE"/>
    <property type="match status" value="1"/>
</dbReference>
<dbReference type="EMBL" id="BAMV01000017">
    <property type="protein sequence ID" value="GAN60898.1"/>
    <property type="molecule type" value="Genomic_DNA"/>
</dbReference>
<dbReference type="Proteomes" id="UP000032671">
    <property type="component" value="Unassembled WGS sequence"/>
</dbReference>
<feature type="domain" description="Glycosyltransferase 2-like" evidence="1">
    <location>
        <begin position="713"/>
        <end position="815"/>
    </location>
</feature>
<keyword evidence="2" id="KW-0808">Transferase</keyword>
<evidence type="ECO:0000313" key="2">
    <source>
        <dbReference type="EMBL" id="GAN60898.1"/>
    </source>
</evidence>
<evidence type="ECO:0000313" key="3">
    <source>
        <dbReference type="EMBL" id="GEL58605.1"/>
    </source>
</evidence>
<dbReference type="EMBL" id="BJVU01000003">
    <property type="protein sequence ID" value="GEL58605.1"/>
    <property type="molecule type" value="Genomic_DNA"/>
</dbReference>
<sequence length="953" mass="107359">MPVTNWILSTFVLNHLVLINASQTAIQTLTSVIKAQSAAILIHEYDSIPDIKPYDNCVYYCGNPSNTSVDAITKWLQTLPEGSIVLFEDSDLSPLDPTKLSSSFTSTRLDYGAGLLILSTPKTSACLSPLVQTSKNTSDTEHFLFLEKCKFFADYWATKARIALSEKTKEKNGLINVQARFLMIETLEKEKIISEQNLKIDSLLDENRDLMSALEQAQAREKEWLSFSQTVLQTQDALTSLKNFFAQPRNILKDIARVILNKNLGVFVPSLPTPPSFPLQSIPVSDHNTSDIVCLEKEEVEIYSPATELGRVVFVIGDTEAEQLTQRCTHNAEAARLAGYTVRLKSCPEIGPDDIDWATILVFYRVEFSDHVSIMMQIAQERSMPVIFDIDALLCMPRLARSESVSAQFSSLFSEEQLETYFYTLWRTLVRASICTATTDTLAQTLRLDRPISYTLPNIYDVATWQRGRNNFREKCIFEDNSSVTLGLGYDILKNSIFFKSTSTTIASVLQKYSHVKLRLFTQGFSDKNTYIEKYFPELIPSIDQIIWQKLDSNNDSMLNWKGVDIALFPCPTDNVYFTSQSENIYLRTALCNIPLITSPLPAYRECIEDGVSGFLAEGVEQWHAALVKLIENTKIRHSVGLNAYHGCLWYFSVQRQAKFLKSIFESTKSEASSCQEFERQIARKSYRAKSLPHIVGCDIIFQKDTLSPSDVSVIITSYNYEHYLLDALESVRLQTLGALDLIVVDDGSKDFSVALTHEWMQRNAHRFNRVLLLRTTYNSGLGAARNCGVAYAETPYFLPLDADNKLLPNACAALLVATSPMTAYAYPMQQQFGNATADHILGQSPYTPSRLQAGNYIDAMALIAKWAWAACGGYYVNRAAMGWEDYDLWCSMAELGLQGTHVAEVLAEYRVHGNSMTSCVTEQGDHKHSVITLLEQRHPWIKLVQKNVRTTR</sequence>
<comment type="caution">
    <text evidence="2">The sequence shown here is derived from an EMBL/GenBank/DDBJ whole genome shotgun (WGS) entry which is preliminary data.</text>
</comment>
<dbReference type="AlphaFoldDB" id="A0A0D6N5Q2"/>
<dbReference type="InterPro" id="IPR001173">
    <property type="entry name" value="Glyco_trans_2-like"/>
</dbReference>
<dbReference type="InterPro" id="IPR029044">
    <property type="entry name" value="Nucleotide-diphossugar_trans"/>
</dbReference>
<accession>A0A6N3SMM4</accession>
<evidence type="ECO:0000313" key="4">
    <source>
        <dbReference type="Proteomes" id="UP000032671"/>
    </source>
</evidence>
<name>A0A0D6N5Q2_9PROT</name>
<dbReference type="SUPFAM" id="SSF53448">
    <property type="entry name" value="Nucleotide-diphospho-sugar transferases"/>
    <property type="match status" value="1"/>
</dbReference>
<gene>
    <name evidence="2" type="ORF">Abci_017_082</name>
    <name evidence="3" type="ORF">ACI01nite_12070</name>
</gene>